<comment type="similarity">
    <text evidence="2">Belongs to the major facilitator superfamily. Monocarboxylate porter (TC 2.A.1.13) family.</text>
</comment>
<dbReference type="OrthoDB" id="6499973at2759"/>
<evidence type="ECO:0000313" key="6">
    <source>
        <dbReference type="Proteomes" id="UP001141434"/>
    </source>
</evidence>
<dbReference type="PANTHER" id="PTHR11360">
    <property type="entry name" value="MONOCARBOXYLATE TRANSPORTER"/>
    <property type="match status" value="1"/>
</dbReference>
<dbReference type="AlphaFoldDB" id="A0A9W9G4H5"/>
<dbReference type="Proteomes" id="UP001141434">
    <property type="component" value="Unassembled WGS sequence"/>
</dbReference>
<evidence type="ECO:0000256" key="2">
    <source>
        <dbReference type="ARBA" id="ARBA00006727"/>
    </source>
</evidence>
<dbReference type="Pfam" id="PF07690">
    <property type="entry name" value="MFS_1"/>
    <property type="match status" value="1"/>
</dbReference>
<feature type="transmembrane region" description="Helical" evidence="3">
    <location>
        <begin position="303"/>
        <end position="322"/>
    </location>
</feature>
<keyword evidence="3" id="KW-1133">Transmembrane helix</keyword>
<feature type="domain" description="Major facilitator superfamily (MFS) profile" evidence="4">
    <location>
        <begin position="237"/>
        <end position="390"/>
    </location>
</feature>
<dbReference type="EMBL" id="JAPMSZ010000002">
    <property type="protein sequence ID" value="KAJ5111846.1"/>
    <property type="molecule type" value="Genomic_DNA"/>
</dbReference>
<dbReference type="Gene3D" id="1.20.1250.20">
    <property type="entry name" value="MFS general substrate transporter like domains"/>
    <property type="match status" value="2"/>
</dbReference>
<dbReference type="InterPro" id="IPR011701">
    <property type="entry name" value="MFS"/>
</dbReference>
<comment type="caution">
    <text evidence="5">The sequence shown here is derived from an EMBL/GenBank/DDBJ whole genome shotgun (WGS) entry which is preliminary data.</text>
</comment>
<dbReference type="SUPFAM" id="SSF103473">
    <property type="entry name" value="MFS general substrate transporter"/>
    <property type="match status" value="1"/>
</dbReference>
<feature type="transmembrane region" description="Helical" evidence="3">
    <location>
        <begin position="194"/>
        <end position="215"/>
    </location>
</feature>
<evidence type="ECO:0000259" key="4">
    <source>
        <dbReference type="PROSITE" id="PS50850"/>
    </source>
</evidence>
<keyword evidence="6" id="KW-1185">Reference proteome</keyword>
<keyword evidence="3" id="KW-0812">Transmembrane</keyword>
<dbReference type="PANTHER" id="PTHR11360:SF315">
    <property type="entry name" value="TRANSPORTER MCH2-RELATED"/>
    <property type="match status" value="1"/>
</dbReference>
<feature type="transmembrane region" description="Helical" evidence="3">
    <location>
        <begin position="140"/>
        <end position="163"/>
    </location>
</feature>
<feature type="transmembrane region" description="Helical" evidence="3">
    <location>
        <begin position="236"/>
        <end position="259"/>
    </location>
</feature>
<comment type="subcellular location">
    <subcellularLocation>
        <location evidence="1">Membrane</location>
        <topology evidence="1">Multi-pass membrane protein</topology>
    </subcellularLocation>
</comment>
<dbReference type="InterPro" id="IPR020846">
    <property type="entry name" value="MFS_dom"/>
</dbReference>
<dbReference type="InterPro" id="IPR036259">
    <property type="entry name" value="MFS_trans_sf"/>
</dbReference>
<feature type="transmembrane region" description="Helical" evidence="3">
    <location>
        <begin position="328"/>
        <end position="351"/>
    </location>
</feature>
<evidence type="ECO:0000256" key="1">
    <source>
        <dbReference type="ARBA" id="ARBA00004141"/>
    </source>
</evidence>
<name>A0A9W9G4H5_9EURO</name>
<sequence>MEEILTPNDYYPDVPFSFATLEDNVIFWGFIIPGRRIWLDMCSFLFLHQLFHLGCGRAHAFQQSYGVYLSYYLSDNIFPEASPIDFALIGGLNFSIAMLSAPVVTIIARKYSTKLPMLLGLGFLATGYISASFSERIWQLYLSQGILVGFGVGFIYIPSIVIVSQWFDKKRSLANGISAAGSGIGGLIKISHAWALRLTAILSCSVLFIATMLIRNRNDAIRPSERGFDIKLLRRLDVVLLLSWAFISMLGYIALLFSLPDYARSMGLSDAQATTINAILNLGTAVGRPLIGIISDKFGRIEVAGLLTCACGISCFAIWLPAISYGVLILFACVSGAIFGAFWVTIGPLCVEVTGLEELQSTLSLSWTVIVLPTTCKLSKREYSSNLRLI</sequence>
<dbReference type="GeneID" id="81391226"/>
<protein>
    <recommendedName>
        <fullName evidence="4">Major facilitator superfamily (MFS) profile domain-containing protein</fullName>
    </recommendedName>
</protein>
<evidence type="ECO:0000256" key="3">
    <source>
        <dbReference type="SAM" id="Phobius"/>
    </source>
</evidence>
<reference evidence="5" key="1">
    <citation type="submission" date="2022-11" db="EMBL/GenBank/DDBJ databases">
        <authorList>
            <person name="Petersen C."/>
        </authorList>
    </citation>
    <scope>NUCLEOTIDE SEQUENCE</scope>
    <source>
        <strain evidence="5">IBT 34128</strain>
    </source>
</reference>
<accession>A0A9W9G4H5</accession>
<dbReference type="RefSeq" id="XP_056515325.1">
    <property type="nucleotide sequence ID" value="XM_056652058.1"/>
</dbReference>
<keyword evidence="3" id="KW-0472">Membrane</keyword>
<dbReference type="InterPro" id="IPR050327">
    <property type="entry name" value="Proton-linked_MCT"/>
</dbReference>
<dbReference type="PROSITE" id="PS50850">
    <property type="entry name" value="MFS"/>
    <property type="match status" value="1"/>
</dbReference>
<proteinExistence type="inferred from homology"/>
<dbReference type="GO" id="GO:0016020">
    <property type="term" value="C:membrane"/>
    <property type="evidence" value="ECO:0007669"/>
    <property type="project" value="UniProtKB-SubCell"/>
</dbReference>
<feature type="transmembrane region" description="Helical" evidence="3">
    <location>
        <begin position="86"/>
        <end position="108"/>
    </location>
</feature>
<reference evidence="5" key="2">
    <citation type="journal article" date="2023" name="IMA Fungus">
        <title>Comparative genomic study of the Penicillium genus elucidates a diverse pangenome and 15 lateral gene transfer events.</title>
        <authorList>
            <person name="Petersen C."/>
            <person name="Sorensen T."/>
            <person name="Nielsen M.R."/>
            <person name="Sondergaard T.E."/>
            <person name="Sorensen J.L."/>
            <person name="Fitzpatrick D.A."/>
            <person name="Frisvad J.C."/>
            <person name="Nielsen K.L."/>
        </authorList>
    </citation>
    <scope>NUCLEOTIDE SEQUENCE</scope>
    <source>
        <strain evidence="5">IBT 34128</strain>
    </source>
</reference>
<evidence type="ECO:0000313" key="5">
    <source>
        <dbReference type="EMBL" id="KAJ5111846.1"/>
    </source>
</evidence>
<gene>
    <name evidence="5" type="ORF">NUU61_001476</name>
</gene>
<organism evidence="5 6">
    <name type="scientific">Penicillium alfredii</name>
    <dbReference type="NCBI Taxonomy" id="1506179"/>
    <lineage>
        <taxon>Eukaryota</taxon>
        <taxon>Fungi</taxon>
        <taxon>Dikarya</taxon>
        <taxon>Ascomycota</taxon>
        <taxon>Pezizomycotina</taxon>
        <taxon>Eurotiomycetes</taxon>
        <taxon>Eurotiomycetidae</taxon>
        <taxon>Eurotiales</taxon>
        <taxon>Aspergillaceae</taxon>
        <taxon>Penicillium</taxon>
    </lineage>
</organism>
<feature type="transmembrane region" description="Helical" evidence="3">
    <location>
        <begin position="115"/>
        <end position="134"/>
    </location>
</feature>
<dbReference type="GO" id="GO:0022857">
    <property type="term" value="F:transmembrane transporter activity"/>
    <property type="evidence" value="ECO:0007669"/>
    <property type="project" value="InterPro"/>
</dbReference>
<feature type="transmembrane region" description="Helical" evidence="3">
    <location>
        <begin position="172"/>
        <end position="188"/>
    </location>
</feature>